<dbReference type="InterPro" id="IPR001611">
    <property type="entry name" value="Leu-rich_rpt"/>
</dbReference>
<dbReference type="InterPro" id="IPR032675">
    <property type="entry name" value="LRR_dom_sf"/>
</dbReference>
<proteinExistence type="predicted"/>
<dbReference type="RefSeq" id="WP_105015218.1">
    <property type="nucleotide sequence ID" value="NZ_MSCN01000001.1"/>
</dbReference>
<dbReference type="Proteomes" id="UP000238882">
    <property type="component" value="Unassembled WGS sequence"/>
</dbReference>
<dbReference type="GO" id="GO:0035591">
    <property type="term" value="F:signaling adaptor activity"/>
    <property type="evidence" value="ECO:0007669"/>
    <property type="project" value="TreeGrafter"/>
</dbReference>
<comment type="caution">
    <text evidence="5">The sequence shown here is derived from an EMBL/GenBank/DDBJ whole genome shotgun (WGS) entry which is preliminary data.</text>
</comment>
<dbReference type="PROSITE" id="PS51450">
    <property type="entry name" value="LRR"/>
    <property type="match status" value="2"/>
</dbReference>
<name>A0A2S7WLZ3_9FLAO</name>
<dbReference type="Pfam" id="PF18962">
    <property type="entry name" value="Por_Secre_tail"/>
    <property type="match status" value="1"/>
</dbReference>
<dbReference type="SUPFAM" id="SSF52058">
    <property type="entry name" value="L domain-like"/>
    <property type="match status" value="1"/>
</dbReference>
<accession>A0A2S7WLZ3</accession>
<keyword evidence="1" id="KW-0433">Leucine-rich repeat</keyword>
<keyword evidence="3" id="KW-0677">Repeat</keyword>
<evidence type="ECO:0000256" key="2">
    <source>
        <dbReference type="ARBA" id="ARBA00022729"/>
    </source>
</evidence>
<evidence type="ECO:0000256" key="3">
    <source>
        <dbReference type="ARBA" id="ARBA00022737"/>
    </source>
</evidence>
<keyword evidence="6" id="KW-1185">Reference proteome</keyword>
<evidence type="ECO:0000256" key="1">
    <source>
        <dbReference type="ARBA" id="ARBA00022614"/>
    </source>
</evidence>
<feature type="domain" description="Secretion system C-terminal sorting" evidence="4">
    <location>
        <begin position="341"/>
        <end position="406"/>
    </location>
</feature>
<dbReference type="PANTHER" id="PTHR47566">
    <property type="match status" value="1"/>
</dbReference>
<organism evidence="5 6">
    <name type="scientific">Polaribacter porphyrae</name>
    <dbReference type="NCBI Taxonomy" id="1137780"/>
    <lineage>
        <taxon>Bacteria</taxon>
        <taxon>Pseudomonadati</taxon>
        <taxon>Bacteroidota</taxon>
        <taxon>Flavobacteriia</taxon>
        <taxon>Flavobacteriales</taxon>
        <taxon>Flavobacteriaceae</taxon>
    </lineage>
</organism>
<dbReference type="Gene3D" id="3.80.10.10">
    <property type="entry name" value="Ribonuclease Inhibitor"/>
    <property type="match status" value="1"/>
</dbReference>
<keyword evidence="2" id="KW-0732">Signal</keyword>
<dbReference type="InterPro" id="IPR026444">
    <property type="entry name" value="Secre_tail"/>
</dbReference>
<dbReference type="AlphaFoldDB" id="A0A2S7WLZ3"/>
<protein>
    <recommendedName>
        <fullName evidence="4">Secretion system C-terminal sorting domain-containing protein</fullName>
    </recommendedName>
</protein>
<sequence>MKKILLLITLIVINNKLHSQCTSNISIPDTNFKVALLAHGSSISGIGVSKIDINNDGVIQCSEATNYTGSINVINKNISDFTGLEQFPNITRLFVGFNSGTTLDVTANTKLILINANSNSLSNLDVSKNVLLESLSVEENNLTTVDVTANSALTILNFRLNSISTIDLSKNIILESLYFARNNLINLDISANINLKTLNADYNSISSLSVTNNLLLETLQIQNNSLTNLDLSQNQNLITLNLRNNKLKNLDASNNPNLVQFISDNNPDLESLNVANGNNVSLTNMWTNKTPKLTCIQHDSGFDPTSRVNGRLWIKDDDANWSDNCSATASITNFNKIDISIYPNPATKLIQIEVNTFIKKGIIYNWIGQKVKTFKDKNIDVSNLNKGVYLLKIETESGKIGLRKMIKK</sequence>
<dbReference type="InterPro" id="IPR052574">
    <property type="entry name" value="CDIRP"/>
</dbReference>
<gene>
    <name evidence="5" type="ORF">BTO18_05245</name>
</gene>
<dbReference type="NCBIfam" id="TIGR04183">
    <property type="entry name" value="Por_Secre_tail"/>
    <property type="match status" value="1"/>
</dbReference>
<evidence type="ECO:0000259" key="4">
    <source>
        <dbReference type="Pfam" id="PF18962"/>
    </source>
</evidence>
<dbReference type="OrthoDB" id="1110367at2"/>
<dbReference type="PANTHER" id="PTHR47566:SF1">
    <property type="entry name" value="PROTEIN NUD1"/>
    <property type="match status" value="1"/>
</dbReference>
<reference evidence="5 6" key="1">
    <citation type="submission" date="2016-12" db="EMBL/GenBank/DDBJ databases">
        <title>Trade-off between light-utilization and light-protection in marine flavobacteria.</title>
        <authorList>
            <person name="Kumagai Y."/>
            <person name="Yoshizawa S."/>
            <person name="Kogure K."/>
            <person name="Iwasaki W."/>
        </authorList>
    </citation>
    <scope>NUCLEOTIDE SEQUENCE [LARGE SCALE GENOMIC DNA]</scope>
    <source>
        <strain evidence="5 6">NBRC 108759</strain>
    </source>
</reference>
<dbReference type="EMBL" id="MSCN01000001">
    <property type="protein sequence ID" value="PQJ78628.1"/>
    <property type="molecule type" value="Genomic_DNA"/>
</dbReference>
<evidence type="ECO:0000313" key="6">
    <source>
        <dbReference type="Proteomes" id="UP000238882"/>
    </source>
</evidence>
<evidence type="ECO:0000313" key="5">
    <source>
        <dbReference type="EMBL" id="PQJ78628.1"/>
    </source>
</evidence>